<evidence type="ECO:0000256" key="3">
    <source>
        <dbReference type="PROSITE-ProRule" id="PRU00023"/>
    </source>
</evidence>
<dbReference type="Pfam" id="PF00023">
    <property type="entry name" value="Ank"/>
    <property type="match status" value="1"/>
</dbReference>
<protein>
    <recommendedName>
        <fullName evidence="7">Ankyrin</fullName>
    </recommendedName>
</protein>
<name>A0ABR1QUX4_9PEZI</name>
<evidence type="ECO:0008006" key="7">
    <source>
        <dbReference type="Google" id="ProtNLM"/>
    </source>
</evidence>
<comment type="caution">
    <text evidence="5">The sequence shown here is derived from an EMBL/GenBank/DDBJ whole genome shotgun (WGS) entry which is preliminary data.</text>
</comment>
<dbReference type="InterPro" id="IPR036770">
    <property type="entry name" value="Ankyrin_rpt-contain_sf"/>
</dbReference>
<dbReference type="PANTHER" id="PTHR24178:SF9">
    <property type="entry name" value="ANK_REP_REGION DOMAIN-CONTAINING PROTEIN"/>
    <property type="match status" value="1"/>
</dbReference>
<dbReference type="SUPFAM" id="SSF48403">
    <property type="entry name" value="Ankyrin repeat"/>
    <property type="match status" value="1"/>
</dbReference>
<dbReference type="PANTHER" id="PTHR24178">
    <property type="entry name" value="MOLTING PROTEIN MLT-4"/>
    <property type="match status" value="1"/>
</dbReference>
<evidence type="ECO:0000256" key="2">
    <source>
        <dbReference type="ARBA" id="ARBA00023043"/>
    </source>
</evidence>
<feature type="region of interest" description="Disordered" evidence="4">
    <location>
        <begin position="78"/>
        <end position="98"/>
    </location>
</feature>
<dbReference type="Proteomes" id="UP001391051">
    <property type="component" value="Unassembled WGS sequence"/>
</dbReference>
<keyword evidence="6" id="KW-1185">Reference proteome</keyword>
<dbReference type="SMART" id="SM00248">
    <property type="entry name" value="ANK"/>
    <property type="match status" value="3"/>
</dbReference>
<dbReference type="RefSeq" id="XP_066705840.1">
    <property type="nucleotide sequence ID" value="XM_066836947.1"/>
</dbReference>
<dbReference type="PROSITE" id="PS50297">
    <property type="entry name" value="ANK_REP_REGION"/>
    <property type="match status" value="1"/>
</dbReference>
<dbReference type="Pfam" id="PF12796">
    <property type="entry name" value="Ank_2"/>
    <property type="match status" value="1"/>
</dbReference>
<dbReference type="InterPro" id="IPR002110">
    <property type="entry name" value="Ankyrin_rpt"/>
</dbReference>
<dbReference type="PROSITE" id="PS50088">
    <property type="entry name" value="ANK_REPEAT"/>
    <property type="match status" value="1"/>
</dbReference>
<reference evidence="5 6" key="1">
    <citation type="submission" date="2023-01" db="EMBL/GenBank/DDBJ databases">
        <title>Analysis of 21 Apiospora genomes using comparative genomics revels a genus with tremendous synthesis potential of carbohydrate active enzymes and secondary metabolites.</title>
        <authorList>
            <person name="Sorensen T."/>
        </authorList>
    </citation>
    <scope>NUCLEOTIDE SEQUENCE [LARGE SCALE GENOMIC DNA]</scope>
    <source>
        <strain evidence="5 6">CBS 24483</strain>
    </source>
</reference>
<dbReference type="EMBL" id="JAQQWE010000001">
    <property type="protein sequence ID" value="KAK7966448.1"/>
    <property type="molecule type" value="Genomic_DNA"/>
</dbReference>
<dbReference type="GeneID" id="92070009"/>
<dbReference type="Gene3D" id="1.25.40.20">
    <property type="entry name" value="Ankyrin repeat-containing domain"/>
    <property type="match status" value="1"/>
</dbReference>
<sequence>MAPKLTADEIDDLIYLSRAGEDAELTVLLKELADREKVTIADVLDAAKDESGATCLHMAAANGHSKTVTHILSYLPTASTPAPAQPSSEESAASQQQPTSYINVANRFGNTALHWACLGNHLDTVKLLLSRGASPALANDKDQIPLDMAAFNNHMAIVEYFLSQSRNVEAENAKEGGLEGAVKDVDMDAAEAGAEVEGKAEAGAGGFVIAYHQVVK</sequence>
<keyword evidence="1" id="KW-0677">Repeat</keyword>
<evidence type="ECO:0000256" key="1">
    <source>
        <dbReference type="ARBA" id="ARBA00022737"/>
    </source>
</evidence>
<dbReference type="PRINTS" id="PR01415">
    <property type="entry name" value="ANKYRIN"/>
</dbReference>
<evidence type="ECO:0000313" key="6">
    <source>
        <dbReference type="Proteomes" id="UP001391051"/>
    </source>
</evidence>
<gene>
    <name evidence="5" type="ORF">PG986_000725</name>
</gene>
<proteinExistence type="predicted"/>
<keyword evidence="2 3" id="KW-0040">ANK repeat</keyword>
<organism evidence="5 6">
    <name type="scientific">Apiospora aurea</name>
    <dbReference type="NCBI Taxonomy" id="335848"/>
    <lineage>
        <taxon>Eukaryota</taxon>
        <taxon>Fungi</taxon>
        <taxon>Dikarya</taxon>
        <taxon>Ascomycota</taxon>
        <taxon>Pezizomycotina</taxon>
        <taxon>Sordariomycetes</taxon>
        <taxon>Xylariomycetidae</taxon>
        <taxon>Amphisphaeriales</taxon>
        <taxon>Apiosporaceae</taxon>
        <taxon>Apiospora</taxon>
    </lineage>
</organism>
<accession>A0ABR1QUX4</accession>
<evidence type="ECO:0000313" key="5">
    <source>
        <dbReference type="EMBL" id="KAK7966448.1"/>
    </source>
</evidence>
<evidence type="ECO:0000256" key="4">
    <source>
        <dbReference type="SAM" id="MobiDB-lite"/>
    </source>
</evidence>
<feature type="repeat" description="ANK" evidence="3">
    <location>
        <begin position="108"/>
        <end position="140"/>
    </location>
</feature>